<dbReference type="AlphaFoldDB" id="A0A4S2MSP8"/>
<name>A0A4S2MSP8_9PEZI</name>
<dbReference type="PANTHER" id="PTHR35179">
    <property type="entry name" value="PROTEIN CBG02620"/>
    <property type="match status" value="1"/>
</dbReference>
<evidence type="ECO:0000256" key="1">
    <source>
        <dbReference type="SAM" id="MobiDB-lite"/>
    </source>
</evidence>
<evidence type="ECO:0008006" key="4">
    <source>
        <dbReference type="Google" id="ProtNLM"/>
    </source>
</evidence>
<dbReference type="EMBL" id="ML220134">
    <property type="protein sequence ID" value="TGZ79147.1"/>
    <property type="molecule type" value="Genomic_DNA"/>
</dbReference>
<dbReference type="STRING" id="341454.A0A4S2MSP8"/>
<gene>
    <name evidence="2" type="ORF">EX30DRAFT_373284</name>
</gene>
<dbReference type="PANTHER" id="PTHR35179:SF2">
    <property type="entry name" value="START DOMAIN-CONTAINING PROTEIN"/>
    <property type="match status" value="1"/>
</dbReference>
<reference evidence="2 3" key="1">
    <citation type="submission" date="2019-04" db="EMBL/GenBank/DDBJ databases">
        <title>Comparative genomics and transcriptomics to analyze fruiting body development in filamentous ascomycetes.</title>
        <authorList>
            <consortium name="DOE Joint Genome Institute"/>
            <person name="Lutkenhaus R."/>
            <person name="Traeger S."/>
            <person name="Breuer J."/>
            <person name="Kuo A."/>
            <person name="Lipzen A."/>
            <person name="Pangilinan J."/>
            <person name="Dilworth D."/>
            <person name="Sandor L."/>
            <person name="Poggeler S."/>
            <person name="Barry K."/>
            <person name="Grigoriev I.V."/>
            <person name="Nowrousian M."/>
        </authorList>
    </citation>
    <scope>NUCLEOTIDE SEQUENCE [LARGE SCALE GENOMIC DNA]</scope>
    <source>
        <strain evidence="2 3">CBS 389.68</strain>
    </source>
</reference>
<dbReference type="Proteomes" id="UP000298138">
    <property type="component" value="Unassembled WGS sequence"/>
</dbReference>
<dbReference type="InParanoid" id="A0A4S2MSP8"/>
<evidence type="ECO:0000313" key="2">
    <source>
        <dbReference type="EMBL" id="TGZ79147.1"/>
    </source>
</evidence>
<accession>A0A4S2MSP8</accession>
<organism evidence="2 3">
    <name type="scientific">Ascodesmis nigricans</name>
    <dbReference type="NCBI Taxonomy" id="341454"/>
    <lineage>
        <taxon>Eukaryota</taxon>
        <taxon>Fungi</taxon>
        <taxon>Dikarya</taxon>
        <taxon>Ascomycota</taxon>
        <taxon>Pezizomycotina</taxon>
        <taxon>Pezizomycetes</taxon>
        <taxon>Pezizales</taxon>
        <taxon>Ascodesmidaceae</taxon>
        <taxon>Ascodesmis</taxon>
    </lineage>
</organism>
<keyword evidence="3" id="KW-1185">Reference proteome</keyword>
<protein>
    <recommendedName>
        <fullName evidence="4">Decapping nuclease</fullName>
    </recommendedName>
</protein>
<sequence length="410" mass="46724">MSSISTETPPKVTPGSSHNSKKKKRIALRSATPVHRINLEKIPLDPSLSYHKEDYRVLTSYNLKSNHSIVVPGSPAVYTPSRQQIPFSLQPDAGNVLADPNRHVFGTCPHEPLIRSIKLTTSDYDFKKTDFIIDRRNMRWLLEFCSSRNSQQERRIDVECVGPNNTILVYTNLGPTRRRGDSFGYGHNFEDAVTRKTKYFYGPRPEKGGVPGKVLGHWRACSYTLGGINICQRFEVDACYSGPSGIENIIPCIKHDFRIPHGQPTSFVHGKCTIHKAGFLAAPHTIMELKTRKFQGENQKESGLKSKFFEQVWFSDTPWLVLGRHRKGCFTDVQVKNVQQELELWAERNKDSLRRLAALLKMIQDFMKESPSKNVAIIWRKAVAKELLFYDIEGSLTAVELPPDLKELWK</sequence>
<evidence type="ECO:0000313" key="3">
    <source>
        <dbReference type="Proteomes" id="UP000298138"/>
    </source>
</evidence>
<dbReference type="OrthoDB" id="5393654at2759"/>
<proteinExistence type="predicted"/>
<feature type="region of interest" description="Disordered" evidence="1">
    <location>
        <begin position="1"/>
        <end position="27"/>
    </location>
</feature>
<feature type="compositionally biased region" description="Polar residues" evidence="1">
    <location>
        <begin position="1"/>
        <end position="18"/>
    </location>
</feature>